<evidence type="ECO:0000313" key="2">
    <source>
        <dbReference type="EMBL" id="RXJ01887.1"/>
    </source>
</evidence>
<dbReference type="PANTHER" id="PTHR37804">
    <property type="entry name" value="CDAA REGULATORY PROTEIN CDAR"/>
    <property type="match status" value="1"/>
</dbReference>
<keyword evidence="1" id="KW-0812">Transmembrane</keyword>
<accession>A0A4Q0VTU3</accession>
<evidence type="ECO:0000313" key="3">
    <source>
        <dbReference type="Proteomes" id="UP000290649"/>
    </source>
</evidence>
<protein>
    <submittedName>
        <fullName evidence="2">YbbR-like domain-containing protein</fullName>
    </submittedName>
</protein>
<organism evidence="2 3">
    <name type="scientific">Anaerobacillus alkaliphilus</name>
    <dbReference type="NCBI Taxonomy" id="1548597"/>
    <lineage>
        <taxon>Bacteria</taxon>
        <taxon>Bacillati</taxon>
        <taxon>Bacillota</taxon>
        <taxon>Bacilli</taxon>
        <taxon>Bacillales</taxon>
        <taxon>Bacillaceae</taxon>
        <taxon>Anaerobacillus</taxon>
    </lineage>
</organism>
<keyword evidence="1" id="KW-1133">Transmembrane helix</keyword>
<evidence type="ECO:0000256" key="1">
    <source>
        <dbReference type="SAM" id="Phobius"/>
    </source>
</evidence>
<dbReference type="InterPro" id="IPR053154">
    <property type="entry name" value="c-di-AMP_regulator"/>
</dbReference>
<reference evidence="2 3" key="1">
    <citation type="journal article" date="2019" name="Int. J. Syst. Evol. Microbiol.">
        <title>Anaerobacillus alkaliphilus sp. nov., a novel alkaliphilic and moderately halophilic bacterium.</title>
        <authorList>
            <person name="Borsodi A.K."/>
            <person name="Aszalos J.M."/>
            <person name="Bihari P."/>
            <person name="Nagy I."/>
            <person name="Schumann P."/>
            <person name="Sproer C."/>
            <person name="Kovacs A.L."/>
            <person name="Boka K."/>
            <person name="Dobosy P."/>
            <person name="Ovari M."/>
            <person name="Szili-Kovacs T."/>
            <person name="Toth E."/>
        </authorList>
    </citation>
    <scope>NUCLEOTIDE SEQUENCE [LARGE SCALE GENOMIC DNA]</scope>
    <source>
        <strain evidence="2 3">B16-10</strain>
    </source>
</reference>
<dbReference type="Gene3D" id="2.170.120.40">
    <property type="entry name" value="YbbR-like domain"/>
    <property type="match status" value="2"/>
</dbReference>
<dbReference type="PANTHER" id="PTHR37804:SF1">
    <property type="entry name" value="CDAA REGULATORY PROTEIN CDAR"/>
    <property type="match status" value="1"/>
</dbReference>
<feature type="transmembrane region" description="Helical" evidence="1">
    <location>
        <begin position="9"/>
        <end position="28"/>
    </location>
</feature>
<sequence>MDKLYNNSWFVKAISFFIALMLFAIVNLDNATNQPGALQPITNGSYTIDEVPLTVYYNEEEFAITQMVEYVQINLRGPQNVLTLFQFARPSYDVFIDLRNLGVGTHEVAVQHRNFPNELTVNVLPQTVKVTIEEKRTISIPVDIEILNKAAIAEGYTVGTPIVEPVNVEITAAESIISQVGFAKGFVDVKDMNETVEKSVPIKVYDQHGNELYIDVTPTIVDVKIPITSPNKDVPLKISRTGELPEGLSIKSINSEPSTVKIFGPRTIINQINVIEGISVDLTTITENTILEVEVPVPEGVEKVTPATVRLIIEVDVEESLEVTDIPVEVVGIGEQMDVAFTIPEQERITLIVRGSPATIQRIRNQDIKVYIDVSELPIGEHSLPLQITGPLNVRYTKPFNELSVTISEVLSAEEEDNETETNE</sequence>
<keyword evidence="1" id="KW-0472">Membrane</keyword>
<dbReference type="AlphaFoldDB" id="A0A4Q0VTU3"/>
<proteinExistence type="predicted"/>
<comment type="caution">
    <text evidence="2">The sequence shown here is derived from an EMBL/GenBank/DDBJ whole genome shotgun (WGS) entry which is preliminary data.</text>
</comment>
<gene>
    <name evidence="2" type="ORF">DS745_08610</name>
</gene>
<dbReference type="Proteomes" id="UP000290649">
    <property type="component" value="Unassembled WGS sequence"/>
</dbReference>
<dbReference type="RefSeq" id="WP_129077845.1">
    <property type="nucleotide sequence ID" value="NZ_QOUX01000030.1"/>
</dbReference>
<dbReference type="InterPro" id="IPR012505">
    <property type="entry name" value="YbbR"/>
</dbReference>
<dbReference type="OrthoDB" id="2960905at2"/>
<dbReference type="EMBL" id="QOUX01000030">
    <property type="protein sequence ID" value="RXJ01887.1"/>
    <property type="molecule type" value="Genomic_DNA"/>
</dbReference>
<name>A0A4Q0VTU3_9BACI</name>
<dbReference type="Gene3D" id="2.170.120.30">
    <property type="match status" value="2"/>
</dbReference>
<keyword evidence="3" id="KW-1185">Reference proteome</keyword>
<dbReference type="Pfam" id="PF07949">
    <property type="entry name" value="YbbR"/>
    <property type="match status" value="3"/>
</dbReference>